<dbReference type="EMBL" id="BK063060">
    <property type="protein sequence ID" value="DBA11580.1"/>
    <property type="molecule type" value="Genomic_DNA"/>
</dbReference>
<protein>
    <submittedName>
        <fullName evidence="1">ORF40</fullName>
    </submittedName>
</protein>
<organism evidence="1">
    <name type="scientific">Malaco herpesvirus 2</name>
    <dbReference type="NCBI Taxonomy" id="3031798"/>
    <lineage>
        <taxon>Viruses</taxon>
        <taxon>Duplodnaviria</taxon>
        <taxon>Heunggongvirae</taxon>
        <taxon>Peploviricota</taxon>
        <taxon>Herviviricetes</taxon>
        <taxon>Herpesvirales</taxon>
        <taxon>Malacoherpesviridae</taxon>
    </lineage>
</organism>
<proteinExistence type="predicted"/>
<evidence type="ECO:0000313" key="1">
    <source>
        <dbReference type="EMBL" id="DBA11580.1"/>
    </source>
</evidence>
<reference evidence="1" key="2">
    <citation type="submission" date="2023-01" db="EMBL/GenBank/DDBJ databases">
        <authorList>
            <person name="Rosani U."/>
            <person name="Delmont T.O."/>
            <person name="Gaia M."/>
            <person name="Krupovic M."/>
        </authorList>
    </citation>
    <scope>NUCLEOTIDE SEQUENCE</scope>
    <source>
        <strain evidence="1">MalacoHV2/Med/2018 153</strain>
    </source>
</reference>
<reference evidence="1" key="1">
    <citation type="journal article" date="2023" name="Front. Mar. Sci.">
        <title>Tracing the invertebrate herpesviruses in the global sequence datasets.</title>
        <authorList>
            <person name="Rosani U."/>
            <person name="Gaia M."/>
            <person name="Delmont T.O."/>
            <person name="Krupovic M."/>
        </authorList>
    </citation>
    <scope>NUCLEOTIDE SEQUENCE</scope>
    <source>
        <strain evidence="1">MalacoHV2/Med/2018 153</strain>
    </source>
</reference>
<sequence length="1488" mass="171800">MAATNTTNDNLDKKTYREKVISNLSQSTHIDAEFAILPANGNIIAIHKSSFDNDLHRSNRLTNHTAIFGDLGTAHIADVSPNALLNPLYPCRFTIDNNYSDEENDVRLTQASPFMKRVVILKGGKHLDEKLPEIYGLNEDFIKEFYYNLVTILNKDDNYRDDDNIFSTLLALNEFENTRELECVDMDAFLKNIFMSLIPTDEFDEYIYYITYDTITGLTICLNSFLQTMKEFGKKNEHVYMGNRTYKIRVNNRNLTPDENHNFAYFCNIYHDSNKLYIDSNHFDEIDVYNKYTNLKYYLKHTHENVVIDKNSTDVKFPNFPNKFITQICQAILFTHSTPVNTPKSDGKSTPLRSLINRLYTMREINKGNLNSKYLRSHTSTNVAGAYIVNKLNQNIFSPIVTASYRNPFSSTTKSATREEINALNVDNKAENTANYLSHWLNTERACVTDSIRNITNEKNLMKDKIRDVHFNDAHVNLLTLFDPHSMFYVSHFEDQNPSVSQLLCNPNINIVDMILLGFWGDLGMFKCCFRNTGLYVMSKPKYNGEQLDSYCKKCKRDRYAQDNTFCWCVFVTLITSGLNNVPRTQTIDNDFVMEQCNLVIDTLRINRRDQHTNIPVLLRVNEDISTNCAYGSAQIQIKPKLFAFESEHIVDDKSDQLSKPTTPVTIRLQNIFEKLLTKVSSLYSDNLLQDVEITSNEYSEMKNYLQTKIPTYYNVSQTPLCSRKLNLKKILYNEIFRTNLILQPIQLPGLYEDSTDFVIYPINDNTQPCVRRSEIDEAFVFQHKKRKNDGCDNSYLKKSKLDINDDYKLIFALLHTIINGEDNENRKLREVYKTIIRKYDTIAMKRNLGKAILTIFDWDSANEFNLGSRVIKKIFESIFETSRLIHTELSKILGITSGDLDNQQTHDIKLVEKSGHHSRELFSWLDPANANIISNRHENNLAFQISIKRVEKEISRGVSSVTKPELDNVLSEIAGPHFNRVRFEKLGAIPKIIPISDDNGNCAEYTNEDTLYETGSGIDMVFKPTHELITPLKVLIKQEIFKYMTKEMKLNNLKEYRKYNHVSDISGYTSFPLVRDNSKTLRSKTAIQSELLSMNIQWRCLGLNEFVRNSTTVTQDVTNALHKFNSGYFENRLVNMIRGHINECTGILVNLFDNIENILCVLNTFPSEFKALFKEIKNILRNCTCNNYLEPILKNQAFASSIHALLAIYEGFSFPGTDFDNELSLKEDLQTHIHVLLTAFLKLTKPNATDTPPYEFNRSSIIPADLLYDNNGKYVTSYGNRHQSLSTIILPFRISQFLSENNAKWYTKIQAAYRFDKSSICNRYINRRAHSTNVSLPIIRCLKVHYDYTKAICNESNIISMLDSLDFSQLESSLQEKKLRPNIFIKYLYEKGFHKMRCNNSGWLFDKEEFVDTVSLYFDIANRIAINSIYDKFFTTNSTAQNTTKGFLLNTCLYDNADEANCTFGDVQMSDDDDDDTQQIADIVDDI</sequence>
<name>A0AA48P7L1_9VIRU</name>
<accession>A0AA48P7L1</accession>